<dbReference type="SUPFAM" id="SSF51679">
    <property type="entry name" value="Bacterial luciferase-like"/>
    <property type="match status" value="1"/>
</dbReference>
<dbReference type="Gene3D" id="3.40.50.12780">
    <property type="entry name" value="N-terminal domain of ligase-like"/>
    <property type="match status" value="3"/>
</dbReference>
<dbReference type="Proteomes" id="UP001207654">
    <property type="component" value="Unassembled WGS sequence"/>
</dbReference>
<reference evidence="7 8" key="1">
    <citation type="submission" date="2022-11" db="EMBL/GenBank/DDBJ databases">
        <title>Minimal conservation of predation-associated metabolite biosynthetic gene clusters underscores biosynthetic potential of Myxococcota including descriptions for ten novel species: Archangium lansinium sp. nov., Myxococcus landrumus sp. nov., Nannocystis bai.</title>
        <authorList>
            <person name="Ahearne A."/>
            <person name="Stevens C."/>
            <person name="Phillips K."/>
        </authorList>
    </citation>
    <scope>NUCLEOTIDE SEQUENCE [LARGE SCALE GENOMIC DNA]</scope>
    <source>
        <strain evidence="7 8">MIWBW</strain>
    </source>
</reference>
<dbReference type="InterPro" id="IPR011251">
    <property type="entry name" value="Luciferase-like_dom"/>
</dbReference>
<evidence type="ECO:0000259" key="6">
    <source>
        <dbReference type="PROSITE" id="PS50075"/>
    </source>
</evidence>
<dbReference type="Gene3D" id="3.30.559.30">
    <property type="entry name" value="Nonribosomal peptide synthetase, condensation domain"/>
    <property type="match status" value="1"/>
</dbReference>
<proteinExistence type="predicted"/>
<gene>
    <name evidence="7" type="ORF">OV287_28880</name>
</gene>
<dbReference type="SMART" id="SM00823">
    <property type="entry name" value="PKS_PP"/>
    <property type="match status" value="2"/>
</dbReference>
<dbReference type="CDD" id="cd19531">
    <property type="entry name" value="LCL_NRPS-like"/>
    <property type="match status" value="1"/>
</dbReference>
<keyword evidence="3" id="KW-0276">Fatty acid metabolism</keyword>
<dbReference type="Gene3D" id="3.30.300.30">
    <property type="match status" value="2"/>
</dbReference>
<dbReference type="CDD" id="cd05931">
    <property type="entry name" value="FAAL"/>
    <property type="match status" value="1"/>
</dbReference>
<dbReference type="InterPro" id="IPR001242">
    <property type="entry name" value="Condensation_dom"/>
</dbReference>
<dbReference type="InterPro" id="IPR020806">
    <property type="entry name" value="PKS_PP-bd"/>
</dbReference>
<dbReference type="Pfam" id="PF00296">
    <property type="entry name" value="Bac_luciferase"/>
    <property type="match status" value="1"/>
</dbReference>
<dbReference type="InterPro" id="IPR036736">
    <property type="entry name" value="ACP-like_sf"/>
</dbReference>
<dbReference type="InterPro" id="IPR024011">
    <property type="entry name" value="Biosynth_lucif-like_mOase_dom"/>
</dbReference>
<keyword evidence="8" id="KW-1185">Reference proteome</keyword>
<keyword evidence="2" id="KW-0597">Phosphoprotein</keyword>
<keyword evidence="4" id="KW-0443">Lipid metabolism</keyword>
<feature type="domain" description="Carrier" evidence="6">
    <location>
        <begin position="2052"/>
        <end position="2127"/>
    </location>
</feature>
<dbReference type="InterPro" id="IPR042099">
    <property type="entry name" value="ANL_N_sf"/>
</dbReference>
<dbReference type="Gene3D" id="1.10.1200.10">
    <property type="entry name" value="ACP-like"/>
    <property type="match status" value="2"/>
</dbReference>
<dbReference type="PROSITE" id="PS00455">
    <property type="entry name" value="AMP_BINDING"/>
    <property type="match status" value="2"/>
</dbReference>
<dbReference type="Pfam" id="PF23024">
    <property type="entry name" value="AMP-dom_DIP2-like"/>
    <property type="match status" value="1"/>
</dbReference>
<evidence type="ECO:0000256" key="3">
    <source>
        <dbReference type="ARBA" id="ARBA00022832"/>
    </source>
</evidence>
<dbReference type="SUPFAM" id="SSF47336">
    <property type="entry name" value="ACP-like"/>
    <property type="match status" value="2"/>
</dbReference>
<dbReference type="InterPro" id="IPR023213">
    <property type="entry name" value="CAT-like_dom_sf"/>
</dbReference>
<dbReference type="Gene3D" id="3.20.20.30">
    <property type="entry name" value="Luciferase-like domain"/>
    <property type="match status" value="1"/>
</dbReference>
<organism evidence="7 8">
    <name type="scientific">Archangium lansingense</name>
    <dbReference type="NCBI Taxonomy" id="2995310"/>
    <lineage>
        <taxon>Bacteria</taxon>
        <taxon>Pseudomonadati</taxon>
        <taxon>Myxococcota</taxon>
        <taxon>Myxococcia</taxon>
        <taxon>Myxococcales</taxon>
        <taxon>Cystobacterineae</taxon>
        <taxon>Archangiaceae</taxon>
        <taxon>Archangium</taxon>
    </lineage>
</organism>
<dbReference type="InterPro" id="IPR009081">
    <property type="entry name" value="PP-bd_ACP"/>
</dbReference>
<dbReference type="SUPFAM" id="SSF56801">
    <property type="entry name" value="Acetyl-CoA synthetase-like"/>
    <property type="match status" value="3"/>
</dbReference>
<dbReference type="SUPFAM" id="SSF52777">
    <property type="entry name" value="CoA-dependent acyltransferases"/>
    <property type="match status" value="2"/>
</dbReference>
<dbReference type="InterPro" id="IPR020845">
    <property type="entry name" value="AMP-binding_CS"/>
</dbReference>
<dbReference type="Pfam" id="PF13193">
    <property type="entry name" value="AMP-binding_C"/>
    <property type="match status" value="1"/>
</dbReference>
<dbReference type="EMBL" id="JAPNKA010000001">
    <property type="protein sequence ID" value="MCY1078497.1"/>
    <property type="molecule type" value="Genomic_DNA"/>
</dbReference>
<accession>A0ABT4AA04</accession>
<dbReference type="InterPro" id="IPR025110">
    <property type="entry name" value="AMP-bd_C"/>
</dbReference>
<evidence type="ECO:0000256" key="2">
    <source>
        <dbReference type="ARBA" id="ARBA00022553"/>
    </source>
</evidence>
<dbReference type="Pfam" id="PF00501">
    <property type="entry name" value="AMP-binding"/>
    <property type="match status" value="3"/>
</dbReference>
<keyword evidence="1" id="KW-0596">Phosphopantetheine</keyword>
<dbReference type="InterPro" id="IPR045851">
    <property type="entry name" value="AMP-bd_C_sf"/>
</dbReference>
<evidence type="ECO:0000313" key="8">
    <source>
        <dbReference type="Proteomes" id="UP001207654"/>
    </source>
</evidence>
<dbReference type="Gene3D" id="3.30.559.10">
    <property type="entry name" value="Chloramphenicol acetyltransferase-like domain"/>
    <property type="match status" value="1"/>
</dbReference>
<dbReference type="NCBIfam" id="TIGR04020">
    <property type="entry name" value="seco_metab_LLM"/>
    <property type="match status" value="1"/>
</dbReference>
<evidence type="ECO:0000256" key="1">
    <source>
        <dbReference type="ARBA" id="ARBA00022450"/>
    </source>
</evidence>
<feature type="domain" description="Carrier" evidence="6">
    <location>
        <begin position="615"/>
        <end position="692"/>
    </location>
</feature>
<dbReference type="InterPro" id="IPR000873">
    <property type="entry name" value="AMP-dep_synth/lig_dom"/>
</dbReference>
<evidence type="ECO:0000256" key="5">
    <source>
        <dbReference type="SAM" id="MobiDB-lite"/>
    </source>
</evidence>
<dbReference type="Pfam" id="PF00668">
    <property type="entry name" value="Condensation"/>
    <property type="match status" value="1"/>
</dbReference>
<dbReference type="RefSeq" id="WP_267537276.1">
    <property type="nucleotide sequence ID" value="NZ_JAPNKA010000001.1"/>
</dbReference>
<comment type="caution">
    <text evidence="7">The sequence shown here is derived from an EMBL/GenBank/DDBJ whole genome shotgun (WGS) entry which is preliminary data.</text>
</comment>
<feature type="compositionally biased region" description="Basic and acidic residues" evidence="5">
    <location>
        <begin position="2137"/>
        <end position="2149"/>
    </location>
</feature>
<protein>
    <submittedName>
        <fullName evidence="7">LLM class flavin-dependent oxidoreductase</fullName>
    </submittedName>
</protein>
<evidence type="ECO:0000256" key="4">
    <source>
        <dbReference type="ARBA" id="ARBA00023098"/>
    </source>
</evidence>
<evidence type="ECO:0000313" key="7">
    <source>
        <dbReference type="EMBL" id="MCY1078497.1"/>
    </source>
</evidence>
<feature type="region of interest" description="Disordered" evidence="5">
    <location>
        <begin position="2124"/>
        <end position="2159"/>
    </location>
</feature>
<dbReference type="PANTHER" id="PTHR45527:SF1">
    <property type="entry name" value="FATTY ACID SYNTHASE"/>
    <property type="match status" value="1"/>
</dbReference>
<dbReference type="Pfam" id="PF00550">
    <property type="entry name" value="PP-binding"/>
    <property type="match status" value="2"/>
</dbReference>
<dbReference type="InterPro" id="IPR036661">
    <property type="entry name" value="Luciferase-like_sf"/>
</dbReference>
<dbReference type="InterPro" id="IPR040097">
    <property type="entry name" value="FAAL/FAAC"/>
</dbReference>
<sequence length="2159" mass="234324">MADWNEEELVVPGCLNLVDVLRYRAERQGNELLYRFLETGDVDGGVEEWSYARLDARARALGALLRESGAAGERALLLYPPGMEFVAGFMGCLYGGVVAVPCYPPDPTRLERTLPRLRAIARDCGAKYVLTTSFIVEMSELFRPQAPELGELQWLASDAVPEAHAADWKRPELEAHSLAFLQYTSGSTGDPKGVMVSHSNIFHNEALITRGFNLEPSRSSGMGWLPMFHDMGLIGKVIQPLYLGFPCTLMSPIAFLQRPLRWLEAISHFKATCSGGPNFAYDLCVRKATDEDRARLDLSSWAVAFNGAEPVRRETLERFAEAFGPSGFKRTAFYPCYGLAEATLIVTGGTQGEPYVHGRFDAEALERGRAVESSQEEGPRALGLMGSGRGAPDQRTLVVHPETREPCAAGEVGEIWVSGPSVAQGYWQRPEETAHAFGGRLASGEGPFLRTGDLGFLSAEGELFVTGRLKDLLIVRGRNLYPQDLELAAERAHRAVRAGCCAAFSVDVEGEERLVLVAEVDVRAGLDAASVVDAVRRALAEEHAVHAHGVVLIQARSIPKTSSGKIQRRATRAAYLAGALEVVESSVVEGEGSGPHAQDAEVPLREQLAKAPESERVAVAERFVRDSVARVLRVDAAKLAGDTQLGSLGLDSLMVLDLHGKLESELGVALPAAFLWQQPTVASAAAALLEAWKGVRPESALVAPPLVAGPTEGAPLSSGQLRLWFLDRLVPESPLYNVHFQLHLSGPLDEAALRASLEALLERHPVLRSAFPEVDGQPRLETRPAAPLALPKTDLRALTPEARLAELQRLSLAQSREPFRMAEGPLVRAQLVALADAEHVLLMTQHHIITDGWSIGVLARELAVLYRAAATGAASTLPTPVLRYPDFARWQQGLGGLLDGQRAYWAQKLAGLPRLELPTDFPRPKEPGFQGALHRFTLPRSLVEELKALGRREGCTLFVTLAAAWTALLNRYSGQADFGVGTVVSHRERPELRDVVGFFAHTLVLRADVSGQPGFRELLHRTRRTFHEALAHGDLPFEEVVGAARVARGADNPLFQTSLLLEALPPMDMAVPGMKWEPVLPVPDGAVEGTAKFDLQLSLVETPEGLSAALEFRTDLFAPATMARLAGHLETLLRAVVASPELRVEDLPLLTEGETRRLLVEWNDLTPPATEDAASCIHAQIRAQAARTPDAVAVVGDDDSLTYAELDRRSDALAWHLRSLGVGPEVRVGLCVERSARMVVAMVGVLKAGGAYVPLDPDYPRERLAYMLEDSGAAVLLTESHLDGTVSAGRARTVLLDGPQVAEAVGQDAPPPSGTGPANLAYVIYTSGSTGKPKGVMVPHGGVANFFTAMDARVGPQPEGSWLAVTSISFDISVLELLWTLARGFKVVVQGEGALLKASARASSTRRRPLDFSLFYFADDEEASAGDRYRLLLEGAKFADRNGFAAVWTPERHFHAFGGLYPNPSVAGAAIAAITERVAIRAGSVVLPLHHPVRVAEEWSLVDNISRGRVGISVASGWHANDFVFAPERYEKRRELMLEGLETVRRLWRGETLRLPGGAGTPVDVTLRPRPVQAELPVWLTAAGNPETFISAGRMGCNVLTHLLGQTYDDLEKKLALYREAWRAAGHPGEGHVTLMLHTFIGEDAGQVRAVVERPFRNYLKSSADLMRGLGRTLGLDMDSAAFTDADLDRLAGHAFERYFETSGLFGTPRTVRDSVERLKALGVDEVGCLIDFGISADTVLASLPLLREVKARSDRDSRRTSGSRPIPLQLREHAVTHLQCTPSLARALLSDSESAQALGGLRRMMVGGEALPSPLATALRQALPAGAELLNMYGPTETTIWSSTHGVREEAGPVTSIGTPFSRTQFYILDAKLRPVPVGVPGELYIGGAGVVRGYLARPELTAERFVPDPFRGEAGARLYRTGDRARWRDDGTVDFLGRVDHQLKVRGFRIEAGEIEAVIAEQPVVREVVVVAREDEPGDVRLVAYVAPREGQTVDAAALRDAVARRLPEHMVPSLVVELPALPLTPNGKVDRKALPAPTAARATKAAYVAPQSQLEQQLAEVWREVLKVEQVGVHDNFFDLGGHSLLMVQVHTKLKTVLGQDLPLLKLLEHPTISALARHLRQEPASGAAPVEAAQDRAKRQLESLKRQQQRARKQG</sequence>
<dbReference type="PROSITE" id="PS50075">
    <property type="entry name" value="CARRIER"/>
    <property type="match status" value="2"/>
</dbReference>
<name>A0ABT4AA04_9BACT</name>
<dbReference type="PANTHER" id="PTHR45527">
    <property type="entry name" value="NONRIBOSOMAL PEPTIDE SYNTHETASE"/>
    <property type="match status" value="1"/>
</dbReference>